<evidence type="ECO:0000313" key="5">
    <source>
        <dbReference type="RefSeq" id="XP_023943759.2"/>
    </source>
</evidence>
<sequence>MKDENNINKAPKEIISSLLDAFDFLKSPKDDLKVTGALKVISRLKENENEKNLQYTLKRLIRSLGANAPDMRMGHFATLVSLLSKFDQITTSHLLDLVKKELHASGSSKSEVGDVSLGQILVCCAVFRSGLMLKSTNEQQKELLQLLKTASTKKVYLNTVASLVLLDFVVQLNEDQFATIVWPNIKQEYKKDIKDHTLDSLYFLLVVSAKFPQQVKLRKLIGVPDVLHEDHIPDICEKLMTGVDFNSISHPIYKEIGVQIVKSPHLQLFWNKIDGYLVKHNRNRELASLNILNTILLNLNENVAIIPDLLSDNFFKLFMDWFKGLQTASKIRNRRDDEDDNKIMITKQKEVLHALAKALKNTMVDSQIRVATFKKLLLHPGEINFSEITGSTIVKSIIADLDSGGLKKMAKVLKKVLLNTSKKYIKENVERNWYNNERVKASELISLIVSHEAVKDDTQFKITNMQLLMCFGFFKISGDNDVAVSSELAGSIKTSFYRCFTSRSSNVDNLVEVLSSLTSFISNIMIKEKVREKLEKQFPKENMDCWEMLTDVCQKLQKNETNSKVDKVFLILLYQLGLFLFSEPTHVKMARSSIAELKSCYDHYKKELKMKRAKDKNNFINDEPEWIEVMVEVLLSILSIESSVLRAVVQCVFRLLWEYLTPSSIGQIVSVLDPDSESNPLTQESESEDEDEDHTDSENAEAENSEENMEVNGEMSDDSDSEVEDDDDYDEDIKTPDQLRIAVQKALGTAAAPDTDSESIDADMLTEEEGKKLDDALAEAFKQFNEDKNKKSKKDRKNKKALADFRIRVLDLIDIYLEKDPAMDICLGMIAPLTRCLEFCMQDNQFKELENRLRKTIKNLTKIRKFTSVGDIDGKILEDYLKSIIDKGDRSHFMYQALGDIITYFAVFIIHCSQKLDMDISEVSKKQGDNSPIVEKFKVYVENYFRNRNCLLPIIFFHNVLQTEWEGKFKLIPIIIKNIFDDTVRQFRRNEGLNLLIGFYQALNRCKPTLKATISDILNAEKCFNDSFTKFVKSNHEVEMKSNFLVSLRKLLNVMKMFHENSKIQTDLDIKSMLDALTSFKTTVKVKHNSEKPNHTHSGKSKKKNKRKILQTNGVPSEPDVKKSKLDSCSE</sequence>
<dbReference type="Proteomes" id="UP001652582">
    <property type="component" value="Chromosome 8"/>
</dbReference>
<reference evidence="5" key="1">
    <citation type="submission" date="2025-08" db="UniProtKB">
        <authorList>
            <consortium name="RefSeq"/>
        </authorList>
    </citation>
    <scope>IDENTIFICATION</scope>
</reference>
<accession>A0A6J1NA42</accession>
<dbReference type="GO" id="GO:0003714">
    <property type="term" value="F:transcription corepressor activity"/>
    <property type="evidence" value="ECO:0007669"/>
    <property type="project" value="TreeGrafter"/>
</dbReference>
<evidence type="ECO:0000256" key="2">
    <source>
        <dbReference type="ARBA" id="ARBA00023242"/>
    </source>
</evidence>
<feature type="region of interest" description="Disordered" evidence="3">
    <location>
        <begin position="1086"/>
        <end position="1131"/>
    </location>
</feature>
<feature type="compositionally biased region" description="Basic residues" evidence="3">
    <location>
        <begin position="1095"/>
        <end position="1109"/>
    </location>
</feature>
<dbReference type="GO" id="GO:0043565">
    <property type="term" value="F:sequence-specific DNA binding"/>
    <property type="evidence" value="ECO:0007669"/>
    <property type="project" value="TreeGrafter"/>
</dbReference>
<organism evidence="4 5">
    <name type="scientific">Bicyclus anynana</name>
    <name type="common">Squinting bush brown butterfly</name>
    <dbReference type="NCBI Taxonomy" id="110368"/>
    <lineage>
        <taxon>Eukaryota</taxon>
        <taxon>Metazoa</taxon>
        <taxon>Ecdysozoa</taxon>
        <taxon>Arthropoda</taxon>
        <taxon>Hexapoda</taxon>
        <taxon>Insecta</taxon>
        <taxon>Pterygota</taxon>
        <taxon>Neoptera</taxon>
        <taxon>Endopterygota</taxon>
        <taxon>Lepidoptera</taxon>
        <taxon>Glossata</taxon>
        <taxon>Ditrysia</taxon>
        <taxon>Papilionoidea</taxon>
        <taxon>Nymphalidae</taxon>
        <taxon>Satyrinae</taxon>
        <taxon>Satyrini</taxon>
        <taxon>Mycalesina</taxon>
        <taxon>Bicyclus</taxon>
    </lineage>
</organism>
<dbReference type="GO" id="GO:0005730">
    <property type="term" value="C:nucleolus"/>
    <property type="evidence" value="ECO:0007669"/>
    <property type="project" value="InterPro"/>
</dbReference>
<dbReference type="PANTHER" id="PTHR13213:SF2">
    <property type="entry name" value="MYB-BINDING PROTEIN 1A"/>
    <property type="match status" value="1"/>
</dbReference>
<dbReference type="GeneID" id="112049927"/>
<comment type="subcellular location">
    <subcellularLocation>
        <location evidence="1">Nucleus</location>
    </subcellularLocation>
</comment>
<name>A0A6J1NA42_BICAN</name>
<dbReference type="OrthoDB" id="342531at2759"/>
<keyword evidence="4" id="KW-1185">Reference proteome</keyword>
<keyword evidence="2" id="KW-0539">Nucleus</keyword>
<protein>
    <submittedName>
        <fullName evidence="5">Uncharacterized protein LOC112049927</fullName>
    </submittedName>
</protein>
<evidence type="ECO:0000256" key="1">
    <source>
        <dbReference type="ARBA" id="ARBA00004123"/>
    </source>
</evidence>
<dbReference type="InterPro" id="IPR007015">
    <property type="entry name" value="DNA_pol_V/MYBBP1A"/>
</dbReference>
<dbReference type="GO" id="GO:0003723">
    <property type="term" value="F:RNA binding"/>
    <property type="evidence" value="ECO:0007669"/>
    <property type="project" value="TreeGrafter"/>
</dbReference>
<evidence type="ECO:0000256" key="3">
    <source>
        <dbReference type="SAM" id="MobiDB-lite"/>
    </source>
</evidence>
<proteinExistence type="predicted"/>
<dbReference type="Pfam" id="PF04931">
    <property type="entry name" value="DNA_pol_phi"/>
    <property type="match status" value="1"/>
</dbReference>
<feature type="region of interest" description="Disordered" evidence="3">
    <location>
        <begin position="671"/>
        <end position="732"/>
    </location>
</feature>
<feature type="compositionally biased region" description="Basic and acidic residues" evidence="3">
    <location>
        <begin position="1119"/>
        <end position="1131"/>
    </location>
</feature>
<feature type="compositionally biased region" description="Acidic residues" evidence="3">
    <location>
        <begin position="685"/>
        <end position="731"/>
    </location>
</feature>
<gene>
    <name evidence="5" type="primary">LOC112049927</name>
</gene>
<dbReference type="AlphaFoldDB" id="A0A6J1NA42"/>
<dbReference type="PANTHER" id="PTHR13213">
    <property type="entry name" value="MYB-BINDING PROTEIN 1A FAMILY MEMBER"/>
    <property type="match status" value="1"/>
</dbReference>
<dbReference type="KEGG" id="bany:112049927"/>
<dbReference type="RefSeq" id="XP_023943759.2">
    <property type="nucleotide sequence ID" value="XM_024087991.2"/>
</dbReference>
<evidence type="ECO:0000313" key="4">
    <source>
        <dbReference type="Proteomes" id="UP001652582"/>
    </source>
</evidence>